<dbReference type="GO" id="GO:0006520">
    <property type="term" value="P:amino acid metabolic process"/>
    <property type="evidence" value="ECO:0007669"/>
    <property type="project" value="InterPro"/>
</dbReference>
<dbReference type="InterPro" id="IPR050596">
    <property type="entry name" value="AspAT/PAT-like"/>
</dbReference>
<feature type="domain" description="Aminotransferase class I/classII large" evidence="7">
    <location>
        <begin position="73"/>
        <end position="408"/>
    </location>
</feature>
<dbReference type="OrthoDB" id="9813612at2"/>
<dbReference type="PANTHER" id="PTHR46383">
    <property type="entry name" value="ASPARTATE AMINOTRANSFERASE"/>
    <property type="match status" value="1"/>
</dbReference>
<name>A0A518B0V9_9BACT</name>
<dbReference type="AlphaFoldDB" id="A0A518B0V9"/>
<evidence type="ECO:0000256" key="6">
    <source>
        <dbReference type="RuleBase" id="RU000481"/>
    </source>
</evidence>
<keyword evidence="3 6" id="KW-0032">Aminotransferase</keyword>
<protein>
    <recommendedName>
        <fullName evidence="6">Aminotransferase</fullName>
        <ecNumber evidence="6">2.6.1.-</ecNumber>
    </recommendedName>
</protein>
<keyword evidence="9" id="KW-1185">Reference proteome</keyword>
<dbReference type="RefSeq" id="WP_145256735.1">
    <property type="nucleotide sequence ID" value="NZ_CP036279.1"/>
</dbReference>
<evidence type="ECO:0000256" key="3">
    <source>
        <dbReference type="ARBA" id="ARBA00022576"/>
    </source>
</evidence>
<dbReference type="CDD" id="cd00609">
    <property type="entry name" value="AAT_like"/>
    <property type="match status" value="1"/>
</dbReference>
<dbReference type="SUPFAM" id="SSF53383">
    <property type="entry name" value="PLP-dependent transferases"/>
    <property type="match status" value="1"/>
</dbReference>
<dbReference type="InterPro" id="IPR004838">
    <property type="entry name" value="NHTrfase_class1_PyrdxlP-BS"/>
</dbReference>
<evidence type="ECO:0000256" key="1">
    <source>
        <dbReference type="ARBA" id="ARBA00001933"/>
    </source>
</evidence>
<dbReference type="Proteomes" id="UP000317093">
    <property type="component" value="Chromosome"/>
</dbReference>
<accession>A0A518B0V9</accession>
<dbReference type="Pfam" id="PF00155">
    <property type="entry name" value="Aminotran_1_2"/>
    <property type="match status" value="1"/>
</dbReference>
<keyword evidence="4 6" id="KW-0808">Transferase</keyword>
<evidence type="ECO:0000313" key="9">
    <source>
        <dbReference type="Proteomes" id="UP000317093"/>
    </source>
</evidence>
<evidence type="ECO:0000313" key="8">
    <source>
        <dbReference type="EMBL" id="QDU60616.1"/>
    </source>
</evidence>
<evidence type="ECO:0000259" key="7">
    <source>
        <dbReference type="Pfam" id="PF00155"/>
    </source>
</evidence>
<evidence type="ECO:0000256" key="5">
    <source>
        <dbReference type="ARBA" id="ARBA00022898"/>
    </source>
</evidence>
<dbReference type="KEGG" id="knv:Pan216_14630"/>
<keyword evidence="5" id="KW-0663">Pyridoxal phosphate</keyword>
<gene>
    <name evidence="8" type="primary">patA</name>
    <name evidence="8" type="ORF">Pan216_14630</name>
</gene>
<proteinExistence type="inferred from homology"/>
<dbReference type="PROSITE" id="PS00105">
    <property type="entry name" value="AA_TRANSFER_CLASS_1"/>
    <property type="match status" value="1"/>
</dbReference>
<dbReference type="GO" id="GO:0008483">
    <property type="term" value="F:transaminase activity"/>
    <property type="evidence" value="ECO:0007669"/>
    <property type="project" value="UniProtKB-KW"/>
</dbReference>
<evidence type="ECO:0000256" key="4">
    <source>
        <dbReference type="ARBA" id="ARBA00022679"/>
    </source>
</evidence>
<evidence type="ECO:0000256" key="2">
    <source>
        <dbReference type="ARBA" id="ARBA00007441"/>
    </source>
</evidence>
<dbReference type="Gene3D" id="3.40.640.10">
    <property type="entry name" value="Type I PLP-dependent aspartate aminotransferase-like (Major domain)"/>
    <property type="match status" value="1"/>
</dbReference>
<comment type="similarity">
    <text evidence="2 6">Belongs to the class-I pyridoxal-phosphate-dependent aminotransferase family.</text>
</comment>
<comment type="cofactor">
    <cofactor evidence="1 6">
        <name>pyridoxal 5'-phosphate</name>
        <dbReference type="ChEBI" id="CHEBI:597326"/>
    </cofactor>
</comment>
<dbReference type="InterPro" id="IPR004839">
    <property type="entry name" value="Aminotransferase_I/II_large"/>
</dbReference>
<organism evidence="8 9">
    <name type="scientific">Kolteria novifilia</name>
    <dbReference type="NCBI Taxonomy" id="2527975"/>
    <lineage>
        <taxon>Bacteria</taxon>
        <taxon>Pseudomonadati</taxon>
        <taxon>Planctomycetota</taxon>
        <taxon>Planctomycetia</taxon>
        <taxon>Kolteriales</taxon>
        <taxon>Kolteriaceae</taxon>
        <taxon>Kolteria</taxon>
    </lineage>
</organism>
<dbReference type="EC" id="2.6.1.-" evidence="6"/>
<dbReference type="InterPro" id="IPR015421">
    <property type="entry name" value="PyrdxlP-dep_Trfase_major"/>
</dbReference>
<dbReference type="InterPro" id="IPR015424">
    <property type="entry name" value="PyrdxlP-dep_Trfase"/>
</dbReference>
<reference evidence="8 9" key="1">
    <citation type="submission" date="2019-02" db="EMBL/GenBank/DDBJ databases">
        <title>Deep-cultivation of Planctomycetes and their phenomic and genomic characterization uncovers novel biology.</title>
        <authorList>
            <person name="Wiegand S."/>
            <person name="Jogler M."/>
            <person name="Boedeker C."/>
            <person name="Pinto D."/>
            <person name="Vollmers J."/>
            <person name="Rivas-Marin E."/>
            <person name="Kohn T."/>
            <person name="Peeters S.H."/>
            <person name="Heuer A."/>
            <person name="Rast P."/>
            <person name="Oberbeckmann S."/>
            <person name="Bunk B."/>
            <person name="Jeske O."/>
            <person name="Meyerdierks A."/>
            <person name="Storesund J.E."/>
            <person name="Kallscheuer N."/>
            <person name="Luecker S."/>
            <person name="Lage O.M."/>
            <person name="Pohl T."/>
            <person name="Merkel B.J."/>
            <person name="Hornburger P."/>
            <person name="Mueller R.-W."/>
            <person name="Bruemmer F."/>
            <person name="Labrenz M."/>
            <person name="Spormann A.M."/>
            <person name="Op den Camp H."/>
            <person name="Overmann J."/>
            <person name="Amann R."/>
            <person name="Jetten M.S.M."/>
            <person name="Mascher T."/>
            <person name="Medema M.H."/>
            <person name="Devos D.P."/>
            <person name="Kaster A.-K."/>
            <person name="Ovreas L."/>
            <person name="Rohde M."/>
            <person name="Galperin M.Y."/>
            <person name="Jogler C."/>
        </authorList>
    </citation>
    <scope>NUCLEOTIDE SEQUENCE [LARGE SCALE GENOMIC DNA]</scope>
    <source>
        <strain evidence="8 9">Pan216</strain>
    </source>
</reference>
<dbReference type="EMBL" id="CP036279">
    <property type="protein sequence ID" value="QDU60616.1"/>
    <property type="molecule type" value="Genomic_DNA"/>
</dbReference>
<sequence length="439" mass="48467">MPIWTPVAKAMIKLGVAQRLPSIRAVMGDGVDYLRYYSHGVLGSPNVELRTAQALLDRASSDVIDLSIAAPSPDSALLAGFQQQFSLDQGYPPVRGLESLREAIAEKLATRNRVAVDPSSEILVTNGVSQSIGLMLDSFVDRGSRVVLFDPTFFVYRLAAMNRGAWIRFVRTEQESGRLRVEEKGLRRALRGASVLFLNSPSNPTGSVLSLEDLERIAWWCRRYDVLIFSDEVYEDFVYGGQHHSIASLPEARDRTITASSFSKSHGLAGYRIGYLAGCRHLVQTLLLSLLANCPFVPTASQRLALLALREPLARRHARLEEFRHRRTWVCETLRGMGFELEEPGGAFFCWADVSRLATTGRAFSEALLDAEDVLLLPGDSCGPSGKRFVRFSFAGELSELREGLTRLARFLGKEGTLGSDGNDVADESPDVVPFRRAA</sequence>
<dbReference type="GO" id="GO:0030170">
    <property type="term" value="F:pyridoxal phosphate binding"/>
    <property type="evidence" value="ECO:0007669"/>
    <property type="project" value="InterPro"/>
</dbReference>